<comment type="caution">
    <text evidence="7">The sequence shown here is derived from an EMBL/GenBank/DDBJ whole genome shotgun (WGS) entry which is preliminary data.</text>
</comment>
<proteinExistence type="inferred from homology"/>
<organism evidence="7 8">
    <name type="scientific">Candidatus Roizmanbacteria bacterium CG_4_9_14_0_2_um_filter_39_13</name>
    <dbReference type="NCBI Taxonomy" id="1974839"/>
    <lineage>
        <taxon>Bacteria</taxon>
        <taxon>Candidatus Roizmaniibacteriota</taxon>
    </lineage>
</organism>
<dbReference type="PANTHER" id="PTHR21569">
    <property type="entry name" value="RIBOSOMAL PROTEIN S9"/>
    <property type="match status" value="1"/>
</dbReference>
<dbReference type="InterPro" id="IPR020568">
    <property type="entry name" value="Ribosomal_Su5_D2-typ_SF"/>
</dbReference>
<dbReference type="PANTHER" id="PTHR21569:SF1">
    <property type="entry name" value="SMALL RIBOSOMAL SUBUNIT PROTEIN US9M"/>
    <property type="match status" value="1"/>
</dbReference>
<dbReference type="NCBIfam" id="NF001099">
    <property type="entry name" value="PRK00132.1"/>
    <property type="match status" value="1"/>
</dbReference>
<dbReference type="Gene3D" id="3.30.230.10">
    <property type="match status" value="1"/>
</dbReference>
<feature type="compositionally biased region" description="Basic residues" evidence="6">
    <location>
        <begin position="131"/>
        <end position="151"/>
    </location>
</feature>
<accession>A0A2M8EXK9</accession>
<dbReference type="InterPro" id="IPR014721">
    <property type="entry name" value="Ribsml_uS5_D2-typ_fold_subgr"/>
</dbReference>
<evidence type="ECO:0000256" key="1">
    <source>
        <dbReference type="ARBA" id="ARBA00005251"/>
    </source>
</evidence>
<dbReference type="GO" id="GO:0003723">
    <property type="term" value="F:RNA binding"/>
    <property type="evidence" value="ECO:0007669"/>
    <property type="project" value="TreeGrafter"/>
</dbReference>
<evidence type="ECO:0000256" key="2">
    <source>
        <dbReference type="ARBA" id="ARBA00022980"/>
    </source>
</evidence>
<gene>
    <name evidence="7" type="ORF">CO051_05120</name>
</gene>
<evidence type="ECO:0000256" key="3">
    <source>
        <dbReference type="ARBA" id="ARBA00023274"/>
    </source>
</evidence>
<dbReference type="PROSITE" id="PS00360">
    <property type="entry name" value="RIBOSOMAL_S9"/>
    <property type="match status" value="1"/>
</dbReference>
<dbReference type="Proteomes" id="UP000231383">
    <property type="component" value="Unassembled WGS sequence"/>
</dbReference>
<dbReference type="GO" id="GO:0006412">
    <property type="term" value="P:translation"/>
    <property type="evidence" value="ECO:0007669"/>
    <property type="project" value="InterPro"/>
</dbReference>
<comment type="similarity">
    <text evidence="1 4">Belongs to the universal ribosomal protein uS9 family.</text>
</comment>
<dbReference type="InterPro" id="IPR023035">
    <property type="entry name" value="Ribosomal_uS9_bac/plastid"/>
</dbReference>
<dbReference type="SUPFAM" id="SSF54211">
    <property type="entry name" value="Ribosomal protein S5 domain 2-like"/>
    <property type="match status" value="1"/>
</dbReference>
<dbReference type="EMBL" id="PFSC01000127">
    <property type="protein sequence ID" value="PJC30777.1"/>
    <property type="molecule type" value="Genomic_DNA"/>
</dbReference>
<evidence type="ECO:0000256" key="6">
    <source>
        <dbReference type="SAM" id="MobiDB-lite"/>
    </source>
</evidence>
<feature type="region of interest" description="Disordered" evidence="6">
    <location>
        <begin position="129"/>
        <end position="151"/>
    </location>
</feature>
<keyword evidence="2 4" id="KW-0689">Ribosomal protein</keyword>
<keyword evidence="3 4" id="KW-0687">Ribonucleoprotein</keyword>
<evidence type="ECO:0000313" key="7">
    <source>
        <dbReference type="EMBL" id="PJC30777.1"/>
    </source>
</evidence>
<dbReference type="AlphaFoldDB" id="A0A2M8EXK9"/>
<dbReference type="GO" id="GO:0022627">
    <property type="term" value="C:cytosolic small ribosomal subunit"/>
    <property type="evidence" value="ECO:0007669"/>
    <property type="project" value="TreeGrafter"/>
</dbReference>
<dbReference type="InterPro" id="IPR000754">
    <property type="entry name" value="Ribosomal_uS9"/>
</dbReference>
<evidence type="ECO:0000256" key="4">
    <source>
        <dbReference type="RuleBase" id="RU003815"/>
    </source>
</evidence>
<name>A0A2M8EXK9_9BACT</name>
<sequence>MPKKTKDITYYEAVGRRRESSARVRFYIVSKKDKTVSVNGAILKQGSITINEKSSESYFPAEFEKNILMKPLVLTDSADRFVISVHVMGGGKNGQLEAIVHGISRALCIVDVGNRAILKKEGLLTRDSRIRERRKVGKGGKARRKKQSPKR</sequence>
<protein>
    <recommendedName>
        <fullName evidence="5">30S ribosomal protein S9</fullName>
    </recommendedName>
</protein>
<reference evidence="8" key="1">
    <citation type="submission" date="2017-09" db="EMBL/GenBank/DDBJ databases">
        <title>Depth-based differentiation of microbial function through sediment-hosted aquifers and enrichment of novel symbionts in the deep terrestrial subsurface.</title>
        <authorList>
            <person name="Probst A.J."/>
            <person name="Ladd B."/>
            <person name="Jarett J.K."/>
            <person name="Geller-Mcgrath D.E."/>
            <person name="Sieber C.M.K."/>
            <person name="Emerson J.B."/>
            <person name="Anantharaman K."/>
            <person name="Thomas B.C."/>
            <person name="Malmstrom R."/>
            <person name="Stieglmeier M."/>
            <person name="Klingl A."/>
            <person name="Woyke T."/>
            <person name="Ryan C.M."/>
            <person name="Banfield J.F."/>
        </authorList>
    </citation>
    <scope>NUCLEOTIDE SEQUENCE [LARGE SCALE GENOMIC DNA]</scope>
</reference>
<dbReference type="Pfam" id="PF00380">
    <property type="entry name" value="Ribosomal_S9"/>
    <property type="match status" value="1"/>
</dbReference>
<dbReference type="GO" id="GO:0003735">
    <property type="term" value="F:structural constituent of ribosome"/>
    <property type="evidence" value="ECO:0007669"/>
    <property type="project" value="InterPro"/>
</dbReference>
<dbReference type="InterPro" id="IPR020574">
    <property type="entry name" value="Ribosomal_uS9_CS"/>
</dbReference>
<evidence type="ECO:0000256" key="5">
    <source>
        <dbReference type="RuleBase" id="RU003816"/>
    </source>
</evidence>
<evidence type="ECO:0000313" key="8">
    <source>
        <dbReference type="Proteomes" id="UP000231383"/>
    </source>
</evidence>